<dbReference type="Proteomes" id="UP000218181">
    <property type="component" value="Unassembled WGS sequence"/>
</dbReference>
<accession>A0A2A5RI37</accession>
<proteinExistence type="predicted"/>
<evidence type="ECO:0000313" key="1">
    <source>
        <dbReference type="EMBL" id="PCR98719.1"/>
    </source>
</evidence>
<gene>
    <name evidence="1" type="ORF">RT41_GL000941</name>
</gene>
<comment type="caution">
    <text evidence="1">The sequence shown here is derived from an EMBL/GenBank/DDBJ whole genome shotgun (WGS) entry which is preliminary data.</text>
</comment>
<reference evidence="1 2" key="1">
    <citation type="submission" date="2014-12" db="EMBL/GenBank/DDBJ databases">
        <title>Draft genome sequences of 10 type strains of Lactococcus.</title>
        <authorList>
            <person name="Sun Z."/>
            <person name="Zhong Z."/>
            <person name="Liu W."/>
            <person name="Zhang W."/>
            <person name="Zhang H."/>
        </authorList>
    </citation>
    <scope>NUCLEOTIDE SEQUENCE [LARGE SCALE GENOMIC DNA]</scope>
    <source>
        <strain evidence="1 2">JCM 16395</strain>
    </source>
</reference>
<sequence>MGNYLEYIPFEKGTIIELSSGDKVKVFLDDKRKYKNIIIVEFEKKLRVIDRATKSMAYTNQIK</sequence>
<name>A0A2A5RI37_9LACT</name>
<dbReference type="AlphaFoldDB" id="A0A2A5RI37"/>
<organism evidence="1 2">
    <name type="scientific">Lactococcus fujiensis JCM 16395</name>
    <dbReference type="NCBI Taxonomy" id="1291764"/>
    <lineage>
        <taxon>Bacteria</taxon>
        <taxon>Bacillati</taxon>
        <taxon>Bacillota</taxon>
        <taxon>Bacilli</taxon>
        <taxon>Lactobacillales</taxon>
        <taxon>Streptococcaceae</taxon>
        <taxon>Lactococcus</taxon>
    </lineage>
</organism>
<dbReference type="EMBL" id="JXJU01000028">
    <property type="protein sequence ID" value="PCR98719.1"/>
    <property type="molecule type" value="Genomic_DNA"/>
</dbReference>
<dbReference type="STRING" id="1291764.GCA_001311235_03155"/>
<evidence type="ECO:0008006" key="3">
    <source>
        <dbReference type="Google" id="ProtNLM"/>
    </source>
</evidence>
<protein>
    <recommendedName>
        <fullName evidence="3">Bacteriocin</fullName>
    </recommendedName>
</protein>
<evidence type="ECO:0000313" key="2">
    <source>
        <dbReference type="Proteomes" id="UP000218181"/>
    </source>
</evidence>
<keyword evidence="2" id="KW-1185">Reference proteome</keyword>